<keyword evidence="2" id="KW-1185">Reference proteome</keyword>
<accession>A0A927R4Y4</accession>
<sequence>MYQAKKWDEPRKVVIQSVRPAGELFFTHSFFVTHLTESFTPEAIVRTYQKEGRWRTT</sequence>
<dbReference type="Proteomes" id="UP000658225">
    <property type="component" value="Unassembled WGS sequence"/>
</dbReference>
<dbReference type="EMBL" id="JADBEL010000013">
    <property type="protein sequence ID" value="MBE1555408.1"/>
    <property type="molecule type" value="Genomic_DNA"/>
</dbReference>
<reference evidence="1" key="1">
    <citation type="submission" date="2020-10" db="EMBL/GenBank/DDBJ databases">
        <title>Genomic Encyclopedia of Type Strains, Phase IV (KMG-IV): sequencing the most valuable type-strain genomes for metagenomic binning, comparative biology and taxonomic classification.</title>
        <authorList>
            <person name="Goeker M."/>
        </authorList>
    </citation>
    <scope>NUCLEOTIDE SEQUENCE</scope>
    <source>
        <strain evidence="1">DSM 13886</strain>
    </source>
</reference>
<protein>
    <recommendedName>
        <fullName evidence="3">Transposase</fullName>
    </recommendedName>
</protein>
<organism evidence="1 2">
    <name type="scientific">Sporosarcina limicola</name>
    <dbReference type="NCBI Taxonomy" id="34101"/>
    <lineage>
        <taxon>Bacteria</taxon>
        <taxon>Bacillati</taxon>
        <taxon>Bacillota</taxon>
        <taxon>Bacilli</taxon>
        <taxon>Bacillales</taxon>
        <taxon>Caryophanaceae</taxon>
        <taxon>Sporosarcina</taxon>
    </lineage>
</organism>
<comment type="caution">
    <text evidence="1">The sequence shown here is derived from an EMBL/GenBank/DDBJ whole genome shotgun (WGS) entry which is preliminary data.</text>
</comment>
<name>A0A927R4Y4_9BACL</name>
<evidence type="ECO:0000313" key="2">
    <source>
        <dbReference type="Proteomes" id="UP000658225"/>
    </source>
</evidence>
<evidence type="ECO:0000313" key="1">
    <source>
        <dbReference type="EMBL" id="MBE1555408.1"/>
    </source>
</evidence>
<evidence type="ECO:0008006" key="3">
    <source>
        <dbReference type="Google" id="ProtNLM"/>
    </source>
</evidence>
<proteinExistence type="predicted"/>
<gene>
    <name evidence="1" type="ORF">H4683_002513</name>
</gene>
<dbReference type="AlphaFoldDB" id="A0A927R4Y4"/>